<proteinExistence type="predicted"/>
<dbReference type="InterPro" id="IPR001841">
    <property type="entry name" value="Znf_RING"/>
</dbReference>
<keyword evidence="1" id="KW-0863">Zinc-finger</keyword>
<protein>
    <recommendedName>
        <fullName evidence="3">RING-type domain-containing protein</fullName>
    </recommendedName>
</protein>
<evidence type="ECO:0000313" key="4">
    <source>
        <dbReference type="EMBL" id="KAK7305429.1"/>
    </source>
</evidence>
<feature type="transmembrane region" description="Helical" evidence="2">
    <location>
        <begin position="29"/>
        <end position="52"/>
    </location>
</feature>
<keyword evidence="2" id="KW-0472">Membrane</keyword>
<evidence type="ECO:0000256" key="2">
    <source>
        <dbReference type="SAM" id="Phobius"/>
    </source>
</evidence>
<comment type="caution">
    <text evidence="4">The sequence shown here is derived from an EMBL/GenBank/DDBJ whole genome shotgun (WGS) entry which is preliminary data.</text>
</comment>
<dbReference type="AlphaFoldDB" id="A0AAN9JW55"/>
<keyword evidence="5" id="KW-1185">Reference proteome</keyword>
<dbReference type="Gene3D" id="3.30.40.10">
    <property type="entry name" value="Zinc/RING finger domain, C3HC4 (zinc finger)"/>
    <property type="match status" value="1"/>
</dbReference>
<dbReference type="GO" id="GO:0016567">
    <property type="term" value="P:protein ubiquitination"/>
    <property type="evidence" value="ECO:0007669"/>
    <property type="project" value="TreeGrafter"/>
</dbReference>
<evidence type="ECO:0000256" key="1">
    <source>
        <dbReference type="PROSITE-ProRule" id="PRU00175"/>
    </source>
</evidence>
<dbReference type="PROSITE" id="PS50089">
    <property type="entry name" value="ZF_RING_2"/>
    <property type="match status" value="1"/>
</dbReference>
<keyword evidence="2" id="KW-1133">Transmembrane helix</keyword>
<dbReference type="GO" id="GO:0008270">
    <property type="term" value="F:zinc ion binding"/>
    <property type="evidence" value="ECO:0007669"/>
    <property type="project" value="UniProtKB-KW"/>
</dbReference>
<dbReference type="SUPFAM" id="SSF57850">
    <property type="entry name" value="RING/U-box"/>
    <property type="match status" value="1"/>
</dbReference>
<dbReference type="EMBL" id="JAYMYQ010000011">
    <property type="protein sequence ID" value="KAK7305429.1"/>
    <property type="molecule type" value="Genomic_DNA"/>
</dbReference>
<dbReference type="SMART" id="SM00184">
    <property type="entry name" value="RING"/>
    <property type="match status" value="1"/>
</dbReference>
<dbReference type="PANTHER" id="PTHR45676:SF41">
    <property type="entry name" value="RING-H2 FINGER PROTEIN ATL66"/>
    <property type="match status" value="1"/>
</dbReference>
<dbReference type="Proteomes" id="UP001367508">
    <property type="component" value="Unassembled WGS sequence"/>
</dbReference>
<name>A0AAN9JW55_CANGL</name>
<sequence>MASERNYHFIQWHFNKLNDSNFHSYSQGLFLFLWFIAILIFVPSLFLCIHLCRRCFSQQQTYIPTTVMSPLPHNQWVKVDFTNHTMLPSSTTNNGINMVGAGFDKNECCICLSLFQENEKLKVLTECQHAYHSECLDMWFSAHPSCPLCRASLHVSNSLEKSVI</sequence>
<evidence type="ECO:0000313" key="5">
    <source>
        <dbReference type="Proteomes" id="UP001367508"/>
    </source>
</evidence>
<dbReference type="InterPro" id="IPR013083">
    <property type="entry name" value="Znf_RING/FYVE/PHD"/>
</dbReference>
<evidence type="ECO:0000259" key="3">
    <source>
        <dbReference type="PROSITE" id="PS50089"/>
    </source>
</evidence>
<reference evidence="4 5" key="1">
    <citation type="submission" date="2024-01" db="EMBL/GenBank/DDBJ databases">
        <title>The genomes of 5 underutilized Papilionoideae crops provide insights into root nodulation and disease resistanc.</title>
        <authorList>
            <person name="Jiang F."/>
        </authorList>
    </citation>
    <scope>NUCLEOTIDE SEQUENCE [LARGE SCALE GENOMIC DNA]</scope>
    <source>
        <strain evidence="4">LVBAO_FW01</strain>
        <tissue evidence="4">Leaves</tissue>
    </source>
</reference>
<organism evidence="4 5">
    <name type="scientific">Canavalia gladiata</name>
    <name type="common">Sword bean</name>
    <name type="synonym">Dolichos gladiatus</name>
    <dbReference type="NCBI Taxonomy" id="3824"/>
    <lineage>
        <taxon>Eukaryota</taxon>
        <taxon>Viridiplantae</taxon>
        <taxon>Streptophyta</taxon>
        <taxon>Embryophyta</taxon>
        <taxon>Tracheophyta</taxon>
        <taxon>Spermatophyta</taxon>
        <taxon>Magnoliopsida</taxon>
        <taxon>eudicotyledons</taxon>
        <taxon>Gunneridae</taxon>
        <taxon>Pentapetalae</taxon>
        <taxon>rosids</taxon>
        <taxon>fabids</taxon>
        <taxon>Fabales</taxon>
        <taxon>Fabaceae</taxon>
        <taxon>Papilionoideae</taxon>
        <taxon>50 kb inversion clade</taxon>
        <taxon>NPAAA clade</taxon>
        <taxon>indigoferoid/millettioid clade</taxon>
        <taxon>Phaseoleae</taxon>
        <taxon>Canavalia</taxon>
    </lineage>
</organism>
<gene>
    <name evidence="4" type="ORF">VNO77_43335</name>
</gene>
<dbReference type="PANTHER" id="PTHR45676">
    <property type="entry name" value="RING-H2 FINGER PROTEIN ATL51-RELATED"/>
    <property type="match status" value="1"/>
</dbReference>
<dbReference type="Pfam" id="PF13639">
    <property type="entry name" value="zf-RING_2"/>
    <property type="match status" value="1"/>
</dbReference>
<keyword evidence="1" id="KW-0862">Zinc</keyword>
<accession>A0AAN9JW55</accession>
<keyword evidence="2" id="KW-0812">Transmembrane</keyword>
<feature type="domain" description="RING-type" evidence="3">
    <location>
        <begin position="108"/>
        <end position="150"/>
    </location>
</feature>
<keyword evidence="1" id="KW-0479">Metal-binding</keyword>